<comment type="catalytic activity">
    <reaction evidence="5">
        <text>dUTP + H2O = dUMP + diphosphate + H(+)</text>
        <dbReference type="Rhea" id="RHEA:10248"/>
        <dbReference type="ChEBI" id="CHEBI:15377"/>
        <dbReference type="ChEBI" id="CHEBI:15378"/>
        <dbReference type="ChEBI" id="CHEBI:33019"/>
        <dbReference type="ChEBI" id="CHEBI:61555"/>
        <dbReference type="ChEBI" id="CHEBI:246422"/>
        <dbReference type="EC" id="3.6.1.23"/>
    </reaction>
</comment>
<dbReference type="GO" id="GO:0006226">
    <property type="term" value="P:dUMP biosynthetic process"/>
    <property type="evidence" value="ECO:0007669"/>
    <property type="project" value="InterPro"/>
</dbReference>
<dbReference type="GO" id="GO:0000287">
    <property type="term" value="F:magnesium ion binding"/>
    <property type="evidence" value="ECO:0007669"/>
    <property type="project" value="InterPro"/>
</dbReference>
<dbReference type="PATRIC" id="fig|269796.9.peg.2897"/>
<reference evidence="8 9" key="1">
    <citation type="journal article" date="2011" name="Stand. Genomic Sci.">
        <title>Complete genome sequence of Rhodospirillum rubrum type strain (S1).</title>
        <authorList>
            <person name="Munk A.C."/>
            <person name="Copeland A."/>
            <person name="Lucas S."/>
            <person name="Lapidus A."/>
            <person name="Del Rio T.G."/>
            <person name="Barry K."/>
            <person name="Detter J.C."/>
            <person name="Hammon N."/>
            <person name="Israni S."/>
            <person name="Pitluck S."/>
            <person name="Brettin T."/>
            <person name="Bruce D."/>
            <person name="Han C."/>
            <person name="Tapia R."/>
            <person name="Gilna P."/>
            <person name="Schmutz J."/>
            <person name="Larimer F."/>
            <person name="Land M."/>
            <person name="Kyrpides N.C."/>
            <person name="Mavromatis K."/>
            <person name="Richardson P."/>
            <person name="Rohde M."/>
            <person name="Goker M."/>
            <person name="Klenk H.P."/>
            <person name="Zhang Y."/>
            <person name="Roberts G.P."/>
            <person name="Reslewic S."/>
            <person name="Schwartz D.C."/>
        </authorList>
    </citation>
    <scope>NUCLEOTIDE SEQUENCE [LARGE SCALE GENOMIC DNA]</scope>
    <source>
        <strain evidence="9">ATCC 11170 / ATH 1.1.1 / DSM 467 / LMG 4362 / NCIMB 8255 / S1</strain>
    </source>
</reference>
<dbReference type="InterPro" id="IPR008181">
    <property type="entry name" value="dUTPase"/>
</dbReference>
<evidence type="ECO:0000256" key="5">
    <source>
        <dbReference type="ARBA" id="ARBA00047686"/>
    </source>
</evidence>
<dbReference type="InterPro" id="IPR029054">
    <property type="entry name" value="dUTPase-like"/>
</dbReference>
<dbReference type="GO" id="GO:0004170">
    <property type="term" value="F:dUTP diphosphatase activity"/>
    <property type="evidence" value="ECO:0007669"/>
    <property type="project" value="UniProtKB-EC"/>
</dbReference>
<dbReference type="HOGENOM" id="CLU_068508_1_2_5"/>
<name>Q2RQK7_RHORT</name>
<evidence type="ECO:0000313" key="9">
    <source>
        <dbReference type="Proteomes" id="UP000001929"/>
    </source>
</evidence>
<dbReference type="SUPFAM" id="SSF51283">
    <property type="entry name" value="dUTPase-like"/>
    <property type="match status" value="1"/>
</dbReference>
<evidence type="ECO:0000313" key="8">
    <source>
        <dbReference type="EMBL" id="ABC23588.1"/>
    </source>
</evidence>
<evidence type="ECO:0000256" key="2">
    <source>
        <dbReference type="ARBA" id="ARBA00012379"/>
    </source>
</evidence>
<evidence type="ECO:0000259" key="7">
    <source>
        <dbReference type="Pfam" id="PF00692"/>
    </source>
</evidence>
<keyword evidence="3 8" id="KW-0378">Hydrolase</keyword>
<dbReference type="InterPro" id="IPR036157">
    <property type="entry name" value="dUTPase-like_sf"/>
</dbReference>
<dbReference type="NCBIfam" id="NF001862">
    <property type="entry name" value="PRK00601.1"/>
    <property type="match status" value="1"/>
</dbReference>
<feature type="domain" description="dUTPase-like" evidence="7">
    <location>
        <begin position="20"/>
        <end position="145"/>
    </location>
</feature>
<keyword evidence="4" id="KW-0546">Nucleotide metabolism</keyword>
<protein>
    <recommendedName>
        <fullName evidence="2">dUTP diphosphatase</fullName>
        <ecNumber evidence="2">3.6.1.23</ecNumber>
    </recommendedName>
</protein>
<evidence type="ECO:0000256" key="3">
    <source>
        <dbReference type="ARBA" id="ARBA00022801"/>
    </source>
</evidence>
<keyword evidence="9" id="KW-1185">Reference proteome</keyword>
<accession>Q2RQK7</accession>
<proteinExistence type="inferred from homology"/>
<evidence type="ECO:0000256" key="6">
    <source>
        <dbReference type="SAM" id="MobiDB-lite"/>
    </source>
</evidence>
<dbReference type="Gene3D" id="2.70.40.10">
    <property type="match status" value="1"/>
</dbReference>
<dbReference type="InterPro" id="IPR033704">
    <property type="entry name" value="dUTPase_trimeric"/>
</dbReference>
<comment type="similarity">
    <text evidence="1">Belongs to the dUTPase family.</text>
</comment>
<dbReference type="GO" id="GO:0046081">
    <property type="term" value="P:dUTP catabolic process"/>
    <property type="evidence" value="ECO:0007669"/>
    <property type="project" value="InterPro"/>
</dbReference>
<gene>
    <name evidence="8" type="ordered locus">Rru_A2791</name>
</gene>
<organism evidence="8 9">
    <name type="scientific">Rhodospirillum rubrum (strain ATCC 11170 / ATH 1.1.1 / DSM 467 / LMG 4362 / NCIMB 8255 / S1)</name>
    <dbReference type="NCBI Taxonomy" id="269796"/>
    <lineage>
        <taxon>Bacteria</taxon>
        <taxon>Pseudomonadati</taxon>
        <taxon>Pseudomonadota</taxon>
        <taxon>Alphaproteobacteria</taxon>
        <taxon>Rhodospirillales</taxon>
        <taxon>Rhodospirillaceae</taxon>
        <taxon>Rhodospirillum</taxon>
    </lineage>
</organism>
<feature type="region of interest" description="Disordered" evidence="6">
    <location>
        <begin position="134"/>
        <end position="154"/>
    </location>
</feature>
<dbReference type="AlphaFoldDB" id="Q2RQK7"/>
<dbReference type="eggNOG" id="COG0756">
    <property type="taxonomic scope" value="Bacteria"/>
</dbReference>
<evidence type="ECO:0000256" key="4">
    <source>
        <dbReference type="ARBA" id="ARBA00023080"/>
    </source>
</evidence>
<dbReference type="PhylomeDB" id="Q2RQK7"/>
<sequence length="154" mass="15881">MLQITYLPHYDRATFGPVAYAKPGDAGFDLRAAIAAPITIEPGDITLVPAGIAMAVPEGYEIQVRSRSGLSLKGLIVANAPGTVDSGYRGEFKVILTNIGRVAHTVAPGDRIAQAVLAAVAHMPFVEVAELPPSERGSGGFGSTGVSVAETPRG</sequence>
<dbReference type="STRING" id="269796.Rru_A2791"/>
<dbReference type="EMBL" id="CP000230">
    <property type="protein sequence ID" value="ABC23588.1"/>
    <property type="molecule type" value="Genomic_DNA"/>
</dbReference>
<dbReference type="CDD" id="cd07557">
    <property type="entry name" value="trimeric_dUTPase"/>
    <property type="match status" value="1"/>
</dbReference>
<evidence type="ECO:0000256" key="1">
    <source>
        <dbReference type="ARBA" id="ARBA00006581"/>
    </source>
</evidence>
<dbReference type="EC" id="3.6.1.23" evidence="2"/>
<dbReference type="PANTHER" id="PTHR11241">
    <property type="entry name" value="DEOXYURIDINE 5'-TRIPHOSPHATE NUCLEOTIDOHYDROLASE"/>
    <property type="match status" value="1"/>
</dbReference>
<dbReference type="RefSeq" id="WP_011390601.1">
    <property type="nucleotide sequence ID" value="NC_007643.1"/>
</dbReference>
<dbReference type="KEGG" id="rru:Rru_A2791"/>
<dbReference type="PANTHER" id="PTHR11241:SF0">
    <property type="entry name" value="DEOXYURIDINE 5'-TRIPHOSPHATE NUCLEOTIDOHYDROLASE"/>
    <property type="match status" value="1"/>
</dbReference>
<dbReference type="Pfam" id="PF00692">
    <property type="entry name" value="dUTPase"/>
    <property type="match status" value="1"/>
</dbReference>
<dbReference type="Proteomes" id="UP000001929">
    <property type="component" value="Chromosome"/>
</dbReference>
<dbReference type="EnsemblBacteria" id="ABC23588">
    <property type="protein sequence ID" value="ABC23588"/>
    <property type="gene ID" value="Rru_A2791"/>
</dbReference>
<dbReference type="NCBIfam" id="TIGR00576">
    <property type="entry name" value="dut"/>
    <property type="match status" value="1"/>
</dbReference>